<dbReference type="PANTHER" id="PTHR12029">
    <property type="entry name" value="RNA METHYLTRANSFERASE"/>
    <property type="match status" value="1"/>
</dbReference>
<feature type="region of interest" description="Disordered" evidence="3">
    <location>
        <begin position="915"/>
        <end position="937"/>
    </location>
</feature>
<evidence type="ECO:0000256" key="1">
    <source>
        <dbReference type="ARBA" id="ARBA00022603"/>
    </source>
</evidence>
<accession>A0ABM3C5N6</accession>
<dbReference type="Gene3D" id="3.40.1280.10">
    <property type="match status" value="1"/>
</dbReference>
<feature type="compositionally biased region" description="Polar residues" evidence="3">
    <location>
        <begin position="923"/>
        <end position="937"/>
    </location>
</feature>
<dbReference type="InterPro" id="IPR029028">
    <property type="entry name" value="Alpha/beta_knot_MTases"/>
</dbReference>
<reference evidence="6" key="1">
    <citation type="submission" date="2025-08" db="UniProtKB">
        <authorList>
            <consortium name="RefSeq"/>
        </authorList>
    </citation>
    <scope>IDENTIFICATION</scope>
    <source>
        <strain evidence="6">14028-0561.14</strain>
        <tissue evidence="6">Whole fly</tissue>
    </source>
</reference>
<dbReference type="PANTHER" id="PTHR12029:SF11">
    <property type="entry name" value="METHYLTRANSFERASE TARBP1-RELATED"/>
    <property type="match status" value="1"/>
</dbReference>
<evidence type="ECO:0000313" key="6">
    <source>
        <dbReference type="RefSeq" id="XP_041631305.2"/>
    </source>
</evidence>
<proteinExistence type="predicted"/>
<dbReference type="Proteomes" id="UP001652661">
    <property type="component" value="Chromosome 3L"/>
</dbReference>
<keyword evidence="1" id="KW-0489">Methyltransferase</keyword>
<feature type="domain" description="tRNA/rRNA methyltransferase SpoU type" evidence="4">
    <location>
        <begin position="947"/>
        <end position="1063"/>
    </location>
</feature>
<keyword evidence="5" id="KW-1185">Reference proteome</keyword>
<dbReference type="RefSeq" id="XP_041631305.2">
    <property type="nucleotide sequence ID" value="XM_041775371.2"/>
</dbReference>
<evidence type="ECO:0000256" key="3">
    <source>
        <dbReference type="SAM" id="MobiDB-lite"/>
    </source>
</evidence>
<dbReference type="SUPFAM" id="SSF75217">
    <property type="entry name" value="alpha/beta knot"/>
    <property type="match status" value="1"/>
</dbReference>
<evidence type="ECO:0000256" key="2">
    <source>
        <dbReference type="ARBA" id="ARBA00022679"/>
    </source>
</evidence>
<dbReference type="Pfam" id="PF00588">
    <property type="entry name" value="SpoU_methylase"/>
    <property type="match status" value="1"/>
</dbReference>
<organism evidence="5 6">
    <name type="scientific">Drosophila kikkawai</name>
    <name type="common">Fruit fly</name>
    <dbReference type="NCBI Taxonomy" id="30033"/>
    <lineage>
        <taxon>Eukaryota</taxon>
        <taxon>Metazoa</taxon>
        <taxon>Ecdysozoa</taxon>
        <taxon>Arthropoda</taxon>
        <taxon>Hexapoda</taxon>
        <taxon>Insecta</taxon>
        <taxon>Pterygota</taxon>
        <taxon>Neoptera</taxon>
        <taxon>Endopterygota</taxon>
        <taxon>Diptera</taxon>
        <taxon>Brachycera</taxon>
        <taxon>Muscomorpha</taxon>
        <taxon>Ephydroidea</taxon>
        <taxon>Drosophilidae</taxon>
        <taxon>Drosophila</taxon>
        <taxon>Sophophora</taxon>
    </lineage>
</organism>
<name>A0ABM3C5N6_DROKI</name>
<dbReference type="GeneID" id="121502240"/>
<sequence length="1086" mass="124441">MDFNAEVQILQRGVTVRDELLCELVEILRDHEPGLKRVIQSIYTLVQDNLLCNTQLVHKVISAVISGSQDETSTRRRLLARALVCVQLQVRRIPADEGALMLHELLARASDDVHPYAGQILGHLFNDFVRVLGADCFLRLLDATRTILLSKEPQDRKSSYFLISKIQRMCEIDGEHSEALLNGLQCSAQQWIAFAVIVADLEEQDPNLVGITLETQLPQLQLMSSDLGERWLAWLRTICIRLLQEDRVQVLRKTLEYFLTHLSVEYLCRLGLLPEFLMATNRSQLFDPEGDNWLNGEQVKQFVAKGNVELLLEALVVVSWENVPLLVWIRSLESEQVESVPKELFIKLCLNVKAIDNYDLREGARDHVILIFKDTIDGFSLRDYIVYMESLFNKGDLFPESQRLKDKIGNCTDFEEHIDFFSRRFFDIFLCYDRCSFGLQPDLSHTLFSKMETLPKQKHGFLRFVFITKNEELFTRFYRKFYNVDTSLLQKGKSLGEMQVHLLDRLDCQTDEETSFLKARCVDLFTLNMDSWAQLEELNLDPLELLEQGTYDTILALARLLESHQERITDDAVLPALISRLKSYDFTIIENVVNYAYRILTEEEFESVYINLMLQTKYVWLPGEKLSISLYLKLLLHGEPTTGMARIEAAYASNTLRFVESSAELRYNSICNLKLCTNNEMRSKVFKELLKINEKLSIEHPQYTENSEVHRQKMRIASALIELRRYYNGPISLESLLLPTDQLGINLMHEFLVSVYAKNIDWALNALPNLEPRQQESYLSIAYIFIRKNLGNLNEQNKLSEMFSLLLPFTMGSTRSTRILAQLILHKLAVTCVEGSICIPLAEILVNSIETSLGEKLHDLQSDPRLWLPDFIWNYDRLCCILYITNVPFDEIHNYSKYISYKNIRHAFAARKLPSSGEVAPPQTRSEGSILPSTEANNSGNTSGLDLILVASLLDSEINFPALRRTCEKFGFQSLVVAEESHLAETSPSHLSIVKVKSENLVEFILAKQAEGYKAVSSKGSAGTPKFDLFKFPKKCILVLGHEKHGIPINVTGVLDYVVEIPQFVSQDTNFEASLLIWEFFKQHCA</sequence>
<evidence type="ECO:0000259" key="4">
    <source>
        <dbReference type="Pfam" id="PF00588"/>
    </source>
</evidence>
<gene>
    <name evidence="6" type="primary">LOC121502240</name>
</gene>
<dbReference type="InterPro" id="IPR045330">
    <property type="entry name" value="TRM3/TARBP1"/>
</dbReference>
<keyword evidence="2" id="KW-0808">Transferase</keyword>
<protein>
    <recommendedName>
        <fullName evidence="4">tRNA/rRNA methyltransferase SpoU type domain-containing protein</fullName>
    </recommendedName>
</protein>
<dbReference type="InterPro" id="IPR001537">
    <property type="entry name" value="SpoU_MeTrfase"/>
</dbReference>
<dbReference type="InterPro" id="IPR029026">
    <property type="entry name" value="tRNA_m1G_MTases_N"/>
</dbReference>
<evidence type="ECO:0000313" key="5">
    <source>
        <dbReference type="Proteomes" id="UP001652661"/>
    </source>
</evidence>